<dbReference type="InterPro" id="IPR018391">
    <property type="entry name" value="PQQ_b-propeller_rpt"/>
</dbReference>
<organism evidence="2 3">
    <name type="scientific">Littorina saxatilis</name>
    <dbReference type="NCBI Taxonomy" id="31220"/>
    <lineage>
        <taxon>Eukaryota</taxon>
        <taxon>Metazoa</taxon>
        <taxon>Spiralia</taxon>
        <taxon>Lophotrochozoa</taxon>
        <taxon>Mollusca</taxon>
        <taxon>Gastropoda</taxon>
        <taxon>Caenogastropoda</taxon>
        <taxon>Littorinimorpha</taxon>
        <taxon>Littorinoidea</taxon>
        <taxon>Littorinidae</taxon>
        <taxon>Littorina</taxon>
    </lineage>
</organism>
<accession>A0AAN9GRP3</accession>
<feature type="compositionally biased region" description="Basic and acidic residues" evidence="1">
    <location>
        <begin position="495"/>
        <end position="509"/>
    </location>
</feature>
<dbReference type="Gene3D" id="2.130.10.10">
    <property type="entry name" value="YVTN repeat-like/Quinoprotein amine dehydrogenase"/>
    <property type="match status" value="1"/>
</dbReference>
<dbReference type="InterPro" id="IPR036322">
    <property type="entry name" value="WD40_repeat_dom_sf"/>
</dbReference>
<name>A0AAN9GRP3_9CAEN</name>
<keyword evidence="3" id="KW-1185">Reference proteome</keyword>
<sequence length="673" mass="73851">MHQGLRSIVRLMETGDAFCKTPSTVCPRNLTETLKKFDCSLIAYGSGVLVIGSKDRRVMAFDAETKRMRWDKSGNVVCCVVVSNDLIIAGTHWGQLRIISLNGSFQYEKLFGCNSVTALDIHESGRFVLAGFCDGTVRLIGNELDHTIVKLGLPKRADVADESRFQEVSVKKVFFLPESNLPPNHLAICVCAKQSVTMAVIDHSGKVKEQHCQVSFNKMLSFCCCKSDPGILYASMRLSQMTVGIVKYEMRPTSSSPSYTLERSDLMVESVESAAYVYCRTFSMLILAAGKRFLIAAVIRDLVIFDLVLRKRVAEVVDFFANLDVTRITIDHSPERMTAVDVDWLDGLSPANTQPHNPIILFGVTARWGGFTLFSLNWSPGLWKHWALCQTPDTNVGCLLIGCHCQAVHYCGAAANFCGRSTNSMCSGDTDLFSTSPMCHAHQRCNGCGVELEKLFGGDTLQPFANLVEDKTKKSVCGSCEDAQQPGDSFAGGSDIDRVTGDFSDETRCHGSSSMEVGEDRLSSTNTKGQRSEDDGWPSINAEFQHNNPTGQGCAQKAEEGAGQFPDSHAKLHRHEISDRAWPSKQPADAEKNVWQDLKKTFAQVLNNSQNTAEDTGPSGSNESEDTVSGATSALGIWRNAELFKKKADHIVKGKEDYDFLSRDGVVVLDFGS</sequence>
<reference evidence="2 3" key="1">
    <citation type="submission" date="2024-02" db="EMBL/GenBank/DDBJ databases">
        <title>Chromosome-scale genome assembly of the rough periwinkle Littorina saxatilis.</title>
        <authorList>
            <person name="De Jode A."/>
            <person name="Faria R."/>
            <person name="Formenti G."/>
            <person name="Sims Y."/>
            <person name="Smith T.P."/>
            <person name="Tracey A."/>
            <person name="Wood J.M.D."/>
            <person name="Zagrodzka Z.B."/>
            <person name="Johannesson K."/>
            <person name="Butlin R.K."/>
            <person name="Leder E.H."/>
        </authorList>
    </citation>
    <scope>NUCLEOTIDE SEQUENCE [LARGE SCALE GENOMIC DNA]</scope>
    <source>
        <strain evidence="2">Snail1</strain>
        <tissue evidence="2">Muscle</tissue>
    </source>
</reference>
<evidence type="ECO:0000256" key="1">
    <source>
        <dbReference type="SAM" id="MobiDB-lite"/>
    </source>
</evidence>
<dbReference type="SMART" id="SM00564">
    <property type="entry name" value="PQQ"/>
    <property type="match status" value="2"/>
</dbReference>
<feature type="region of interest" description="Disordered" evidence="1">
    <location>
        <begin position="487"/>
        <end position="567"/>
    </location>
</feature>
<evidence type="ECO:0000313" key="3">
    <source>
        <dbReference type="Proteomes" id="UP001374579"/>
    </source>
</evidence>
<evidence type="ECO:0000313" key="2">
    <source>
        <dbReference type="EMBL" id="KAK7116375.1"/>
    </source>
</evidence>
<feature type="region of interest" description="Disordered" evidence="1">
    <location>
        <begin position="610"/>
        <end position="630"/>
    </location>
</feature>
<gene>
    <name evidence="2" type="ORF">V1264_002065</name>
</gene>
<dbReference type="Proteomes" id="UP001374579">
    <property type="component" value="Unassembled WGS sequence"/>
</dbReference>
<feature type="compositionally biased region" description="Polar residues" evidence="1">
    <location>
        <begin position="542"/>
        <end position="553"/>
    </location>
</feature>
<proteinExistence type="predicted"/>
<dbReference type="AlphaFoldDB" id="A0AAN9GRP3"/>
<dbReference type="EMBL" id="JBAMIC010000001">
    <property type="protein sequence ID" value="KAK7116375.1"/>
    <property type="molecule type" value="Genomic_DNA"/>
</dbReference>
<protein>
    <submittedName>
        <fullName evidence="2">Uncharacterized protein</fullName>
    </submittedName>
</protein>
<dbReference type="InterPro" id="IPR015943">
    <property type="entry name" value="WD40/YVTN_repeat-like_dom_sf"/>
</dbReference>
<comment type="caution">
    <text evidence="2">The sequence shown here is derived from an EMBL/GenBank/DDBJ whole genome shotgun (WGS) entry which is preliminary data.</text>
</comment>
<dbReference type="SUPFAM" id="SSF50978">
    <property type="entry name" value="WD40 repeat-like"/>
    <property type="match status" value="1"/>
</dbReference>